<comment type="caution">
    <text evidence="1">The sequence shown here is derived from an EMBL/GenBank/DDBJ whole genome shotgun (WGS) entry which is preliminary data.</text>
</comment>
<organism evidence="1 2">
    <name type="scientific">Catenulispora subtropica</name>
    <dbReference type="NCBI Taxonomy" id="450798"/>
    <lineage>
        <taxon>Bacteria</taxon>
        <taxon>Bacillati</taxon>
        <taxon>Actinomycetota</taxon>
        <taxon>Actinomycetes</taxon>
        <taxon>Catenulisporales</taxon>
        <taxon>Catenulisporaceae</taxon>
        <taxon>Catenulispora</taxon>
    </lineage>
</organism>
<dbReference type="EMBL" id="BAAAQM010000043">
    <property type="protein sequence ID" value="GAA1990021.1"/>
    <property type="molecule type" value="Genomic_DNA"/>
</dbReference>
<proteinExistence type="predicted"/>
<keyword evidence="2" id="KW-1185">Reference proteome</keyword>
<dbReference type="RefSeq" id="WP_344660646.1">
    <property type="nucleotide sequence ID" value="NZ_BAAAQM010000043.1"/>
</dbReference>
<gene>
    <name evidence="1" type="ORF">GCM10009838_61370</name>
</gene>
<evidence type="ECO:0000313" key="1">
    <source>
        <dbReference type="EMBL" id="GAA1990021.1"/>
    </source>
</evidence>
<accession>A0ABP5E1H5</accession>
<protein>
    <submittedName>
        <fullName evidence="1">Uncharacterized protein</fullName>
    </submittedName>
</protein>
<reference evidence="2" key="1">
    <citation type="journal article" date="2019" name="Int. J. Syst. Evol. Microbiol.">
        <title>The Global Catalogue of Microorganisms (GCM) 10K type strain sequencing project: providing services to taxonomists for standard genome sequencing and annotation.</title>
        <authorList>
            <consortium name="The Broad Institute Genomics Platform"/>
            <consortium name="The Broad Institute Genome Sequencing Center for Infectious Disease"/>
            <person name="Wu L."/>
            <person name="Ma J."/>
        </authorList>
    </citation>
    <scope>NUCLEOTIDE SEQUENCE [LARGE SCALE GENOMIC DNA]</scope>
    <source>
        <strain evidence="2">JCM 16013</strain>
    </source>
</reference>
<evidence type="ECO:0000313" key="2">
    <source>
        <dbReference type="Proteomes" id="UP001499854"/>
    </source>
</evidence>
<sequence>MDRVDLEALVVRLVDHVQFKGYAVEHEVEDPALLRQLIREEAHTRSLRVRTGIAKGDRQTVWACRPDDVIKFLRPTTKEDEARAVEAMEHAIRQGKGQEPPMTPV</sequence>
<name>A0ABP5E1H5_9ACTN</name>
<dbReference type="Proteomes" id="UP001499854">
    <property type="component" value="Unassembled WGS sequence"/>
</dbReference>